<feature type="transmembrane region" description="Helical" evidence="1">
    <location>
        <begin position="54"/>
        <end position="72"/>
    </location>
</feature>
<comment type="caution">
    <text evidence="3">The sequence shown here is derived from an EMBL/GenBank/DDBJ whole genome shotgun (WGS) entry which is preliminary data.</text>
</comment>
<dbReference type="InterPro" id="IPR003675">
    <property type="entry name" value="Rce1/LyrA-like_dom"/>
</dbReference>
<protein>
    <submittedName>
        <fullName evidence="3">CPBP family intramembrane metalloprotease</fullName>
    </submittedName>
</protein>
<gene>
    <name evidence="3" type="ORF">GCM10008906_23080</name>
</gene>
<sequence length="270" mass="30287">MNSEIEVNKGKFKLSILGAFSLAILCYCVLREFISIPFYVLSDRVISDKILKSIVYGLGHSIPDVIIIILTLKKIRKEYNQNFKISYIEKFDFKLLICAILSTIGLYLCIENSIGPVLANLPVPKFIEEGFKDLASNVFWGAILVFIFGPIVEEITMRGIILEGLLNKYKPVVSIIVSAVIFGLIHMNLPQGINAMIGGILYGYIYYKTRSLALCIVCHMVNNIIVLFSFSSSIITLFIGLVMLVTAIVFFERCLKKMNHGDVNLKKNIA</sequence>
<dbReference type="RefSeq" id="WP_343761743.1">
    <property type="nucleotide sequence ID" value="NZ_BAAACG010000010.1"/>
</dbReference>
<feature type="transmembrane region" description="Helical" evidence="1">
    <location>
        <begin position="134"/>
        <end position="152"/>
    </location>
</feature>
<reference evidence="3 4" key="1">
    <citation type="journal article" date="2019" name="Int. J. Syst. Evol. Microbiol.">
        <title>The Global Catalogue of Microorganisms (GCM) 10K type strain sequencing project: providing services to taxonomists for standard genome sequencing and annotation.</title>
        <authorList>
            <consortium name="The Broad Institute Genomics Platform"/>
            <consortium name="The Broad Institute Genome Sequencing Center for Infectious Disease"/>
            <person name="Wu L."/>
            <person name="Ma J."/>
        </authorList>
    </citation>
    <scope>NUCLEOTIDE SEQUENCE [LARGE SCALE GENOMIC DNA]</scope>
    <source>
        <strain evidence="3 4">JCM 1407</strain>
    </source>
</reference>
<keyword evidence="3" id="KW-0645">Protease</keyword>
<evidence type="ECO:0000259" key="2">
    <source>
        <dbReference type="Pfam" id="PF02517"/>
    </source>
</evidence>
<feature type="transmembrane region" description="Helical" evidence="1">
    <location>
        <begin position="225"/>
        <end position="251"/>
    </location>
</feature>
<keyword evidence="3" id="KW-0378">Hydrolase</keyword>
<feature type="domain" description="CAAX prenyl protease 2/Lysostaphin resistance protein A-like" evidence="2">
    <location>
        <begin position="137"/>
        <end position="225"/>
    </location>
</feature>
<keyword evidence="1" id="KW-0472">Membrane</keyword>
<dbReference type="Proteomes" id="UP001501510">
    <property type="component" value="Unassembled WGS sequence"/>
</dbReference>
<dbReference type="EMBL" id="BAAACG010000010">
    <property type="protein sequence ID" value="GAA0741650.1"/>
    <property type="molecule type" value="Genomic_DNA"/>
</dbReference>
<proteinExistence type="predicted"/>
<dbReference type="PANTHER" id="PTHR36435">
    <property type="entry name" value="SLR1288 PROTEIN"/>
    <property type="match status" value="1"/>
</dbReference>
<keyword evidence="4" id="KW-1185">Reference proteome</keyword>
<feature type="transmembrane region" description="Helical" evidence="1">
    <location>
        <begin position="12"/>
        <end position="34"/>
    </location>
</feature>
<evidence type="ECO:0000313" key="3">
    <source>
        <dbReference type="EMBL" id="GAA0741650.1"/>
    </source>
</evidence>
<keyword evidence="1" id="KW-0812">Transmembrane</keyword>
<name>A0ABN1JKB9_9CLOT</name>
<feature type="transmembrane region" description="Helical" evidence="1">
    <location>
        <begin position="172"/>
        <end position="205"/>
    </location>
</feature>
<dbReference type="PANTHER" id="PTHR36435:SF1">
    <property type="entry name" value="CAAX AMINO TERMINAL PROTEASE FAMILY PROTEIN"/>
    <property type="match status" value="1"/>
</dbReference>
<feature type="transmembrane region" description="Helical" evidence="1">
    <location>
        <begin position="93"/>
        <end position="114"/>
    </location>
</feature>
<evidence type="ECO:0000256" key="1">
    <source>
        <dbReference type="SAM" id="Phobius"/>
    </source>
</evidence>
<keyword evidence="3" id="KW-0482">Metalloprotease</keyword>
<evidence type="ECO:0000313" key="4">
    <source>
        <dbReference type="Proteomes" id="UP001501510"/>
    </source>
</evidence>
<dbReference type="Pfam" id="PF02517">
    <property type="entry name" value="Rce1-like"/>
    <property type="match status" value="1"/>
</dbReference>
<dbReference type="GO" id="GO:0008237">
    <property type="term" value="F:metallopeptidase activity"/>
    <property type="evidence" value="ECO:0007669"/>
    <property type="project" value="UniProtKB-KW"/>
</dbReference>
<organism evidence="3 4">
    <name type="scientific">Clostridium oceanicum</name>
    <dbReference type="NCBI Taxonomy" id="1543"/>
    <lineage>
        <taxon>Bacteria</taxon>
        <taxon>Bacillati</taxon>
        <taxon>Bacillota</taxon>
        <taxon>Clostridia</taxon>
        <taxon>Eubacteriales</taxon>
        <taxon>Clostridiaceae</taxon>
        <taxon>Clostridium</taxon>
    </lineage>
</organism>
<keyword evidence="1" id="KW-1133">Transmembrane helix</keyword>
<accession>A0ABN1JKB9</accession>
<dbReference type="InterPro" id="IPR052710">
    <property type="entry name" value="CAAX_protease"/>
</dbReference>